<dbReference type="RefSeq" id="WP_345208635.1">
    <property type="nucleotide sequence ID" value="NZ_BAABGM010000026.1"/>
</dbReference>
<dbReference type="Gene3D" id="3.30.530.20">
    <property type="match status" value="1"/>
</dbReference>
<dbReference type="InterPro" id="IPR023393">
    <property type="entry name" value="START-like_dom_sf"/>
</dbReference>
<sequence>MATIRGELHIAAPVDVVFDTVADTRNEPGYNPDMHDVELLTPEPVGRGSRFRALMGRAGTEMLVELVEYDRPHRLGSRTTSSLMDTSGGLTFRETADGTAMAWDWQVQPHGYLRLLGPLVGVIGARVERGIWGGLKSQLEGGRPSGSR</sequence>
<evidence type="ECO:0000313" key="2">
    <source>
        <dbReference type="Proteomes" id="UP001500945"/>
    </source>
</evidence>
<gene>
    <name evidence="1" type="ORF">GCM10023168_36260</name>
</gene>
<dbReference type="Pfam" id="PF10604">
    <property type="entry name" value="Polyketide_cyc2"/>
    <property type="match status" value="1"/>
</dbReference>
<protein>
    <recommendedName>
        <fullName evidence="3">SRPBCC family protein</fullName>
    </recommendedName>
</protein>
<evidence type="ECO:0008006" key="3">
    <source>
        <dbReference type="Google" id="ProtNLM"/>
    </source>
</evidence>
<reference evidence="2" key="1">
    <citation type="journal article" date="2019" name="Int. J. Syst. Evol. Microbiol.">
        <title>The Global Catalogue of Microorganisms (GCM) 10K type strain sequencing project: providing services to taxonomists for standard genome sequencing and annotation.</title>
        <authorList>
            <consortium name="The Broad Institute Genomics Platform"/>
            <consortium name="The Broad Institute Genome Sequencing Center for Infectious Disease"/>
            <person name="Wu L."/>
            <person name="Ma J."/>
        </authorList>
    </citation>
    <scope>NUCLEOTIDE SEQUENCE [LARGE SCALE GENOMIC DNA]</scope>
    <source>
        <strain evidence="2">JCM 17809</strain>
    </source>
</reference>
<dbReference type="Proteomes" id="UP001500945">
    <property type="component" value="Unassembled WGS sequence"/>
</dbReference>
<evidence type="ECO:0000313" key="1">
    <source>
        <dbReference type="EMBL" id="GAA4413381.1"/>
    </source>
</evidence>
<dbReference type="InterPro" id="IPR019587">
    <property type="entry name" value="Polyketide_cyclase/dehydratase"/>
</dbReference>
<name>A0ABP8KRL1_9MICO</name>
<comment type="caution">
    <text evidence="1">The sequence shown here is derived from an EMBL/GenBank/DDBJ whole genome shotgun (WGS) entry which is preliminary data.</text>
</comment>
<dbReference type="EMBL" id="BAABGM010000026">
    <property type="protein sequence ID" value="GAA4413381.1"/>
    <property type="molecule type" value="Genomic_DNA"/>
</dbReference>
<accession>A0ABP8KRL1</accession>
<proteinExistence type="predicted"/>
<dbReference type="SUPFAM" id="SSF55961">
    <property type="entry name" value="Bet v1-like"/>
    <property type="match status" value="1"/>
</dbReference>
<organism evidence="1 2">
    <name type="scientific">Fodinibacter luteus</name>
    <dbReference type="NCBI Taxonomy" id="552064"/>
    <lineage>
        <taxon>Bacteria</taxon>
        <taxon>Bacillati</taxon>
        <taxon>Actinomycetota</taxon>
        <taxon>Actinomycetes</taxon>
        <taxon>Micrococcales</taxon>
        <taxon>Intrasporangiaceae</taxon>
        <taxon>Fodinibacter (ex Wang et al. 2009)</taxon>
    </lineage>
</organism>
<keyword evidence="2" id="KW-1185">Reference proteome</keyword>